<dbReference type="InterPro" id="IPR010998">
    <property type="entry name" value="Integrase_recombinase_N"/>
</dbReference>
<dbReference type="Gene3D" id="1.10.150.130">
    <property type="match status" value="1"/>
</dbReference>
<dbReference type="PANTHER" id="PTHR30349">
    <property type="entry name" value="PHAGE INTEGRASE-RELATED"/>
    <property type="match status" value="1"/>
</dbReference>
<name>A0AA42R6W0_AERCA</name>
<dbReference type="CDD" id="cd01184">
    <property type="entry name" value="INT_C_like_1"/>
    <property type="match status" value="1"/>
</dbReference>
<evidence type="ECO:0000259" key="6">
    <source>
        <dbReference type="PROSITE" id="PS51898"/>
    </source>
</evidence>
<dbReference type="GO" id="GO:0015074">
    <property type="term" value="P:DNA integration"/>
    <property type="evidence" value="ECO:0007669"/>
    <property type="project" value="UniProtKB-KW"/>
</dbReference>
<dbReference type="PANTHER" id="PTHR30349:SF41">
    <property type="entry name" value="INTEGRASE_RECOMBINASE PROTEIN MJ0367-RELATED"/>
    <property type="match status" value="1"/>
</dbReference>
<dbReference type="InterPro" id="IPR044068">
    <property type="entry name" value="CB"/>
</dbReference>
<dbReference type="AlphaFoldDB" id="A0AA42R6W0"/>
<dbReference type="Gene3D" id="1.10.443.10">
    <property type="entry name" value="Intergrase catalytic core"/>
    <property type="match status" value="1"/>
</dbReference>
<evidence type="ECO:0000313" key="8">
    <source>
        <dbReference type="EMBL" id="MDH1503900.1"/>
    </source>
</evidence>
<evidence type="ECO:0000256" key="5">
    <source>
        <dbReference type="PROSITE-ProRule" id="PRU01248"/>
    </source>
</evidence>
<protein>
    <submittedName>
        <fullName evidence="8">Site-specific integrase</fullName>
    </submittedName>
</protein>
<evidence type="ECO:0000259" key="7">
    <source>
        <dbReference type="PROSITE" id="PS51900"/>
    </source>
</evidence>
<keyword evidence="4" id="KW-0233">DNA recombination</keyword>
<organism evidence="8 9">
    <name type="scientific">Aeromonas caviae</name>
    <name type="common">Aeromonas punctata</name>
    <dbReference type="NCBI Taxonomy" id="648"/>
    <lineage>
        <taxon>Bacteria</taxon>
        <taxon>Pseudomonadati</taxon>
        <taxon>Pseudomonadota</taxon>
        <taxon>Gammaproteobacteria</taxon>
        <taxon>Aeromonadales</taxon>
        <taxon>Aeromonadaceae</taxon>
        <taxon>Aeromonas</taxon>
    </lineage>
</organism>
<dbReference type="InterPro" id="IPR011010">
    <property type="entry name" value="DNA_brk_join_enz"/>
</dbReference>
<dbReference type="InterPro" id="IPR002104">
    <property type="entry name" value="Integrase_catalytic"/>
</dbReference>
<dbReference type="InterPro" id="IPR013762">
    <property type="entry name" value="Integrase-like_cat_sf"/>
</dbReference>
<evidence type="ECO:0000256" key="1">
    <source>
        <dbReference type="ARBA" id="ARBA00008857"/>
    </source>
</evidence>
<dbReference type="GO" id="GO:0003677">
    <property type="term" value="F:DNA binding"/>
    <property type="evidence" value="ECO:0007669"/>
    <property type="project" value="UniProtKB-UniRule"/>
</dbReference>
<keyword evidence="3 5" id="KW-0238">DNA-binding</keyword>
<dbReference type="PROSITE" id="PS51898">
    <property type="entry name" value="TYR_RECOMBINASE"/>
    <property type="match status" value="1"/>
</dbReference>
<proteinExistence type="inferred from homology"/>
<accession>A0AA42R6W0</accession>
<feature type="domain" description="Tyr recombinase" evidence="6">
    <location>
        <begin position="188"/>
        <end position="369"/>
    </location>
</feature>
<evidence type="ECO:0000256" key="3">
    <source>
        <dbReference type="ARBA" id="ARBA00023125"/>
    </source>
</evidence>
<reference evidence="8" key="1">
    <citation type="submission" date="2022-09" db="EMBL/GenBank/DDBJ databases">
        <title>Intensive care unit water sources are persistently colonized with multi-drug resistant bacteria and are the site of extensive horizontal gene transfer of antibiotic resistance genes.</title>
        <authorList>
            <person name="Diorio-Toth L."/>
        </authorList>
    </citation>
    <scope>NUCLEOTIDE SEQUENCE</scope>
    <source>
        <strain evidence="8">GD03710</strain>
    </source>
</reference>
<comment type="caution">
    <text evidence="8">The sequence shown here is derived from an EMBL/GenBank/DDBJ whole genome shotgun (WGS) entry which is preliminary data.</text>
</comment>
<evidence type="ECO:0000313" key="9">
    <source>
        <dbReference type="Proteomes" id="UP001161704"/>
    </source>
</evidence>
<dbReference type="Pfam" id="PF00589">
    <property type="entry name" value="Phage_integrase"/>
    <property type="match status" value="1"/>
</dbReference>
<evidence type="ECO:0000256" key="4">
    <source>
        <dbReference type="ARBA" id="ARBA00023172"/>
    </source>
</evidence>
<dbReference type="GO" id="GO:0006310">
    <property type="term" value="P:DNA recombination"/>
    <property type="evidence" value="ECO:0007669"/>
    <property type="project" value="UniProtKB-KW"/>
</dbReference>
<keyword evidence="2" id="KW-0229">DNA integration</keyword>
<comment type="similarity">
    <text evidence="1">Belongs to the 'phage' integrase family.</text>
</comment>
<dbReference type="PROSITE" id="PS51900">
    <property type="entry name" value="CB"/>
    <property type="match status" value="1"/>
</dbReference>
<dbReference type="InterPro" id="IPR050090">
    <property type="entry name" value="Tyrosine_recombinase_XerCD"/>
</dbReference>
<gene>
    <name evidence="8" type="ORF">N5I20_02335</name>
</gene>
<dbReference type="Proteomes" id="UP001161704">
    <property type="component" value="Unassembled WGS sequence"/>
</dbReference>
<dbReference type="EMBL" id="JAOCIZ010000005">
    <property type="protein sequence ID" value="MDH1503900.1"/>
    <property type="molecule type" value="Genomic_DNA"/>
</dbReference>
<evidence type="ECO:0000256" key="2">
    <source>
        <dbReference type="ARBA" id="ARBA00022908"/>
    </source>
</evidence>
<sequence>MNLWLSPHGIWYYRKVTTLPCGRRKEIKKSLHTRDKLTARAAVAKLLACVRSRPKPIQLPADVNVAPHEQSVAQPMTPAAKPLAPLLSVLSDRYLKEKALSWAPKELSNQKNYIGCFIKALGDRPAADYAKADVVKFKEDLLNSGKSPTTINKYLQKLSLLFNWLANHQDGVINHFAGLKLQRAKEVNSRSGYTAEERRKFIGWAKQQEPHRRWIALLGLFTGARANEICQLYADDVQQVDGIWCLNIRSGRPDQKLKTANSARLVPIHRHLIQSGFIEFVKERIGGRLFPELPHRQDGYSHLWGQWFSRHRPVDKDFHSLRHTVGTTLKGHGVPLQYAAAILGHTNGAISYDRYGGDVSLEKLKEVIEAALSSFADAG</sequence>
<feature type="domain" description="Core-binding (CB)" evidence="7">
    <location>
        <begin position="85"/>
        <end position="166"/>
    </location>
</feature>
<dbReference type="SUPFAM" id="SSF56349">
    <property type="entry name" value="DNA breaking-rejoining enzymes"/>
    <property type="match status" value="1"/>
</dbReference>
<dbReference type="RefSeq" id="WP_128297116.1">
    <property type="nucleotide sequence ID" value="NZ_JAOCFK010000019.1"/>
</dbReference>